<evidence type="ECO:0000313" key="3">
    <source>
        <dbReference type="Proteomes" id="UP000663881"/>
    </source>
</evidence>
<protein>
    <recommendedName>
        <fullName evidence="1">Condensation domain-containing protein</fullName>
    </recommendedName>
</protein>
<gene>
    <name evidence="2" type="ORF">OKA104_LOCUS51813</name>
</gene>
<dbReference type="Gene3D" id="3.30.559.10">
    <property type="entry name" value="Chloramphenicol acetyltransferase-like domain"/>
    <property type="match status" value="1"/>
</dbReference>
<organism evidence="2 3">
    <name type="scientific">Adineta steineri</name>
    <dbReference type="NCBI Taxonomy" id="433720"/>
    <lineage>
        <taxon>Eukaryota</taxon>
        <taxon>Metazoa</taxon>
        <taxon>Spiralia</taxon>
        <taxon>Gnathifera</taxon>
        <taxon>Rotifera</taxon>
        <taxon>Eurotatoria</taxon>
        <taxon>Bdelloidea</taxon>
        <taxon>Adinetida</taxon>
        <taxon>Adinetidae</taxon>
        <taxon>Adineta</taxon>
    </lineage>
</organism>
<evidence type="ECO:0000313" key="2">
    <source>
        <dbReference type="EMBL" id="CAF4408622.1"/>
    </source>
</evidence>
<dbReference type="AlphaFoldDB" id="A0A820PHR2"/>
<dbReference type="InterPro" id="IPR001242">
    <property type="entry name" value="Condensation_dom"/>
</dbReference>
<feature type="non-terminal residue" evidence="2">
    <location>
        <position position="1"/>
    </location>
</feature>
<feature type="domain" description="Condensation" evidence="1">
    <location>
        <begin position="2"/>
        <end position="125"/>
    </location>
</feature>
<dbReference type="GO" id="GO:0003824">
    <property type="term" value="F:catalytic activity"/>
    <property type="evidence" value="ECO:0007669"/>
    <property type="project" value="InterPro"/>
</dbReference>
<dbReference type="EMBL" id="CAJOAY010028824">
    <property type="protein sequence ID" value="CAF4408622.1"/>
    <property type="molecule type" value="Genomic_DNA"/>
</dbReference>
<sequence>MQRVIEQKDNYADIFSMVETTYETDEQLNEILHDEKRNPRLFNLAQGLVFRCHLVYYKQISSDHVLSDKDLLIFNFHHALFDFPSMEVFLHDLNQAYTTGQLLYDENTNLRYLDYAVVEQQMSMSGA</sequence>
<evidence type="ECO:0000259" key="1">
    <source>
        <dbReference type="Pfam" id="PF00668"/>
    </source>
</evidence>
<comment type="caution">
    <text evidence="2">The sequence shown here is derived from an EMBL/GenBank/DDBJ whole genome shotgun (WGS) entry which is preliminary data.</text>
</comment>
<dbReference type="Proteomes" id="UP000663881">
    <property type="component" value="Unassembled WGS sequence"/>
</dbReference>
<name>A0A820PHR2_9BILA</name>
<dbReference type="InterPro" id="IPR023213">
    <property type="entry name" value="CAT-like_dom_sf"/>
</dbReference>
<accession>A0A820PHR2</accession>
<reference evidence="2" key="1">
    <citation type="submission" date="2021-02" db="EMBL/GenBank/DDBJ databases">
        <authorList>
            <person name="Nowell W R."/>
        </authorList>
    </citation>
    <scope>NUCLEOTIDE SEQUENCE</scope>
</reference>
<dbReference type="Pfam" id="PF00668">
    <property type="entry name" value="Condensation"/>
    <property type="match status" value="1"/>
</dbReference>
<dbReference type="SUPFAM" id="SSF52777">
    <property type="entry name" value="CoA-dependent acyltransferases"/>
    <property type="match status" value="1"/>
</dbReference>
<proteinExistence type="predicted"/>